<sequence length="291" mass="31370">MGYTVKFTIPSLPPGLVLSAAAVAGSVMLYLKLAATNRSSISPDAYHYDDDADDDEHTIRTLEQLRSVIPAGMSGSGMDNAVKVIDHIDDQMKEFLGHSNLCFLATMSPQQDDDDADDENATTSHLQVSPKGDPPGSLFHVAGPHKLLLPDRPGNRLLFGFQNLLTNPKIGLCAIVSGTNTTLRLGGTATLTKNPQLCQQLQVRGCPATLVLQIHVEYAFFHCAKSFIRGKVWDAGTGSHQKKVPVSFGPYIAPRGGQKLAGMVVDTIVEQEYSQLQKAVDGQQPEKAQGF</sequence>
<evidence type="ECO:0000313" key="4">
    <source>
        <dbReference type="EMBL" id="CAB9530782.1"/>
    </source>
</evidence>
<gene>
    <name evidence="4" type="ORF">SEMRO_3039_G342640.1</name>
</gene>
<evidence type="ECO:0000256" key="1">
    <source>
        <dbReference type="SAM" id="MobiDB-lite"/>
    </source>
</evidence>
<dbReference type="SUPFAM" id="SSF50475">
    <property type="entry name" value="FMN-binding split barrel"/>
    <property type="match status" value="1"/>
</dbReference>
<feature type="region of interest" description="Disordered" evidence="1">
    <location>
        <begin position="108"/>
        <end position="135"/>
    </location>
</feature>
<evidence type="ECO:0000313" key="5">
    <source>
        <dbReference type="Proteomes" id="UP001153069"/>
    </source>
</evidence>
<dbReference type="PANTHER" id="PTHR42815">
    <property type="entry name" value="FAD-BINDING, PUTATIVE (AFU_ORTHOLOGUE AFUA_6G07600)-RELATED"/>
    <property type="match status" value="1"/>
</dbReference>
<comment type="caution">
    <text evidence="4">The sequence shown here is derived from an EMBL/GenBank/DDBJ whole genome shotgun (WGS) entry which is preliminary data.</text>
</comment>
<keyword evidence="2" id="KW-0472">Membrane</keyword>
<feature type="transmembrane region" description="Helical" evidence="2">
    <location>
        <begin position="12"/>
        <end position="31"/>
    </location>
</feature>
<keyword evidence="2" id="KW-1133">Transmembrane helix</keyword>
<name>A0A9N8EZ63_9STRA</name>
<keyword evidence="2" id="KW-0812">Transmembrane</keyword>
<dbReference type="Gene3D" id="2.30.110.10">
    <property type="entry name" value="Electron Transport, Fmn-binding Protein, Chain A"/>
    <property type="match status" value="1"/>
</dbReference>
<dbReference type="InterPro" id="IPR012349">
    <property type="entry name" value="Split_barrel_FMN-bd"/>
</dbReference>
<reference evidence="4" key="1">
    <citation type="submission" date="2020-06" db="EMBL/GenBank/DDBJ databases">
        <authorList>
            <consortium name="Plant Systems Biology data submission"/>
        </authorList>
    </citation>
    <scope>NUCLEOTIDE SEQUENCE</scope>
    <source>
        <strain evidence="4">D6</strain>
    </source>
</reference>
<dbReference type="PANTHER" id="PTHR42815:SF2">
    <property type="entry name" value="FAD-BINDING, PUTATIVE (AFU_ORTHOLOGUE AFUA_6G07600)-RELATED"/>
    <property type="match status" value="1"/>
</dbReference>
<evidence type="ECO:0000256" key="2">
    <source>
        <dbReference type="SAM" id="Phobius"/>
    </source>
</evidence>
<proteinExistence type="predicted"/>
<dbReference type="InterPro" id="IPR011576">
    <property type="entry name" value="Pyridox_Oxase_N"/>
</dbReference>
<dbReference type="AlphaFoldDB" id="A0A9N8EZ63"/>
<organism evidence="4 5">
    <name type="scientific">Seminavis robusta</name>
    <dbReference type="NCBI Taxonomy" id="568900"/>
    <lineage>
        <taxon>Eukaryota</taxon>
        <taxon>Sar</taxon>
        <taxon>Stramenopiles</taxon>
        <taxon>Ochrophyta</taxon>
        <taxon>Bacillariophyta</taxon>
        <taxon>Bacillariophyceae</taxon>
        <taxon>Bacillariophycidae</taxon>
        <taxon>Naviculales</taxon>
        <taxon>Naviculaceae</taxon>
        <taxon>Seminavis</taxon>
    </lineage>
</organism>
<dbReference type="Pfam" id="PF01243">
    <property type="entry name" value="PNPOx_N"/>
    <property type="match status" value="1"/>
</dbReference>
<dbReference type="EMBL" id="CAICTM010003037">
    <property type="protein sequence ID" value="CAB9530782.1"/>
    <property type="molecule type" value="Genomic_DNA"/>
</dbReference>
<dbReference type="Proteomes" id="UP001153069">
    <property type="component" value="Unassembled WGS sequence"/>
</dbReference>
<feature type="compositionally biased region" description="Acidic residues" evidence="1">
    <location>
        <begin position="111"/>
        <end position="120"/>
    </location>
</feature>
<accession>A0A9N8EZ63</accession>
<keyword evidence="5" id="KW-1185">Reference proteome</keyword>
<evidence type="ECO:0000259" key="3">
    <source>
        <dbReference type="Pfam" id="PF01243"/>
    </source>
</evidence>
<dbReference type="OrthoDB" id="436496at2759"/>
<protein>
    <submittedName>
        <fullName evidence="4">Pyridoxamine 5-phosphate</fullName>
    </submittedName>
</protein>
<feature type="domain" description="Pyridoxamine 5'-phosphate oxidase N-terminal" evidence="3">
    <location>
        <begin position="88"/>
        <end position="223"/>
    </location>
</feature>